<dbReference type="Pfam" id="PF01636">
    <property type="entry name" value="APH"/>
    <property type="match status" value="1"/>
</dbReference>
<dbReference type="AlphaFoldDB" id="A0A846XJT5"/>
<dbReference type="InterPro" id="IPR011009">
    <property type="entry name" value="Kinase-like_dom_sf"/>
</dbReference>
<protein>
    <submittedName>
        <fullName evidence="2">Phosphotransferase</fullName>
    </submittedName>
</protein>
<evidence type="ECO:0000313" key="3">
    <source>
        <dbReference type="Proteomes" id="UP000565715"/>
    </source>
</evidence>
<accession>A0A846XJT5</accession>
<dbReference type="GO" id="GO:0016740">
    <property type="term" value="F:transferase activity"/>
    <property type="evidence" value="ECO:0007669"/>
    <property type="project" value="UniProtKB-KW"/>
</dbReference>
<dbReference type="EMBL" id="JAAXOO010000004">
    <property type="protein sequence ID" value="NKY34843.1"/>
    <property type="molecule type" value="Genomic_DNA"/>
</dbReference>
<gene>
    <name evidence="2" type="ORF">HGA13_17450</name>
</gene>
<comment type="caution">
    <text evidence="2">The sequence shown here is derived from an EMBL/GenBank/DDBJ whole genome shotgun (WGS) entry which is preliminary data.</text>
</comment>
<keyword evidence="3" id="KW-1185">Reference proteome</keyword>
<reference evidence="2 3" key="1">
    <citation type="submission" date="2020-04" db="EMBL/GenBank/DDBJ databases">
        <title>MicrobeNet Type strains.</title>
        <authorList>
            <person name="Nicholson A.C."/>
        </authorList>
    </citation>
    <scope>NUCLEOTIDE SEQUENCE [LARGE SCALE GENOMIC DNA]</scope>
    <source>
        <strain evidence="2 3">DSM 45078</strain>
    </source>
</reference>
<dbReference type="SUPFAM" id="SSF56112">
    <property type="entry name" value="Protein kinase-like (PK-like)"/>
    <property type="match status" value="1"/>
</dbReference>
<feature type="domain" description="Aminoglycoside phosphotransferase" evidence="1">
    <location>
        <begin position="33"/>
        <end position="226"/>
    </location>
</feature>
<name>A0A846XJT5_9NOCA</name>
<organism evidence="2 3">
    <name type="scientific">Nocardia speluncae</name>
    <dbReference type="NCBI Taxonomy" id="419477"/>
    <lineage>
        <taxon>Bacteria</taxon>
        <taxon>Bacillati</taxon>
        <taxon>Actinomycetota</taxon>
        <taxon>Actinomycetes</taxon>
        <taxon>Mycobacteriales</taxon>
        <taxon>Nocardiaceae</taxon>
        <taxon>Nocardia</taxon>
    </lineage>
</organism>
<sequence>MLEQAATRAGLAASTATSLRTGAHAIFEFDGGIIARIGKPGSADTAHREVRISHWLNHSGIPAVHTVETLPQPIVIDDHPVTWWQLIADHRPATPAELGAALARLHTLTPPATFELPEYQPFTGLEDRIATATTLDDSDRQWLTQHYTALRQRYEQLPPVTRTSVIHGDAWQGNLVVPRSGAPTFLDLEKVSLGRPEWDLIQLAVDHADFNRLGNDDYYAFVTAYGGHDMTTTPEFRVYADIQVLRWAAFAISLSKHSLTARSETAHRIACLRGRIPKPWQWNAL</sequence>
<dbReference type="Gene3D" id="3.90.1200.10">
    <property type="match status" value="1"/>
</dbReference>
<dbReference type="InterPro" id="IPR002575">
    <property type="entry name" value="Aminoglycoside_PTrfase"/>
</dbReference>
<dbReference type="Proteomes" id="UP000565715">
    <property type="component" value="Unassembled WGS sequence"/>
</dbReference>
<keyword evidence="2" id="KW-0808">Transferase</keyword>
<proteinExistence type="predicted"/>
<evidence type="ECO:0000313" key="2">
    <source>
        <dbReference type="EMBL" id="NKY34843.1"/>
    </source>
</evidence>
<evidence type="ECO:0000259" key="1">
    <source>
        <dbReference type="Pfam" id="PF01636"/>
    </source>
</evidence>